<gene>
    <name evidence="2" type="ORF">EDC14_101490</name>
</gene>
<dbReference type="InterPro" id="IPR019629">
    <property type="entry name" value="Uncharacterised_HI1736/YgjV"/>
</dbReference>
<keyword evidence="1" id="KW-0472">Membrane</keyword>
<evidence type="ECO:0000256" key="1">
    <source>
        <dbReference type="SAM" id="Phobius"/>
    </source>
</evidence>
<sequence length="173" mass="19592">MKDWMIQGIGFVGLILAFVSFQNKQKQGILFYQILASLAYLCHFFLLGAFTGSVMNLLGAVRNGVFYQQDQKGSGGRFWLYFFIAAYIASTVWTWKGYYSLLPMTGMIAGTISFWMKDPKWIRLIMLISPPCWFTYNLLSGSIPGMMTEVFNIISLAAALIRFDFARPAAGRK</sequence>
<reference evidence="2 3" key="1">
    <citation type="submission" date="2019-03" db="EMBL/GenBank/DDBJ databases">
        <title>Genomic Encyclopedia of Type Strains, Phase IV (KMG-IV): sequencing the most valuable type-strain genomes for metagenomic binning, comparative biology and taxonomic classification.</title>
        <authorList>
            <person name="Goeker M."/>
        </authorList>
    </citation>
    <scope>NUCLEOTIDE SEQUENCE [LARGE SCALE GENOMIC DNA]</scope>
    <source>
        <strain evidence="2 3">LX-B</strain>
    </source>
</reference>
<organism evidence="2 3">
    <name type="scientific">Hydrogenispora ethanolica</name>
    <dbReference type="NCBI Taxonomy" id="1082276"/>
    <lineage>
        <taxon>Bacteria</taxon>
        <taxon>Bacillati</taxon>
        <taxon>Bacillota</taxon>
        <taxon>Hydrogenispora</taxon>
    </lineage>
</organism>
<feature type="transmembrane region" description="Helical" evidence="1">
    <location>
        <begin position="121"/>
        <end position="139"/>
    </location>
</feature>
<dbReference type="RefSeq" id="WP_132014655.1">
    <property type="nucleotide sequence ID" value="NZ_SLUN01000014.1"/>
</dbReference>
<dbReference type="EMBL" id="SLUN01000014">
    <property type="protein sequence ID" value="TCL67401.1"/>
    <property type="molecule type" value="Genomic_DNA"/>
</dbReference>
<feature type="transmembrane region" description="Helical" evidence="1">
    <location>
        <begin position="34"/>
        <end position="58"/>
    </location>
</feature>
<protein>
    <submittedName>
        <fullName evidence="2">Inner membrane protein</fullName>
    </submittedName>
</protein>
<dbReference type="AlphaFoldDB" id="A0A4R1RMA8"/>
<keyword evidence="1" id="KW-1133">Transmembrane helix</keyword>
<accession>A0A4R1RMA8</accession>
<proteinExistence type="predicted"/>
<keyword evidence="3" id="KW-1185">Reference proteome</keyword>
<name>A0A4R1RMA8_HYDET</name>
<dbReference type="Proteomes" id="UP000295008">
    <property type="component" value="Unassembled WGS sequence"/>
</dbReference>
<feature type="transmembrane region" description="Helical" evidence="1">
    <location>
        <begin position="6"/>
        <end position="22"/>
    </location>
</feature>
<evidence type="ECO:0000313" key="3">
    <source>
        <dbReference type="Proteomes" id="UP000295008"/>
    </source>
</evidence>
<keyword evidence="1" id="KW-0812">Transmembrane</keyword>
<evidence type="ECO:0000313" key="2">
    <source>
        <dbReference type="EMBL" id="TCL67401.1"/>
    </source>
</evidence>
<comment type="caution">
    <text evidence="2">The sequence shown here is derived from an EMBL/GenBank/DDBJ whole genome shotgun (WGS) entry which is preliminary data.</text>
</comment>
<dbReference type="Pfam" id="PF10688">
    <property type="entry name" value="Imp-YgjV"/>
    <property type="match status" value="1"/>
</dbReference>
<dbReference type="OrthoDB" id="1778669at2"/>
<feature type="transmembrane region" description="Helical" evidence="1">
    <location>
        <begin position="78"/>
        <end position="101"/>
    </location>
</feature>